<sequence>MRNFLGKFPTEKVKLLKKNGEIHEGIEALIDSKKIFIDDAKVPIEEEDIIERTLPTGSKEQFIVIDRGFYKGMHGIPDHYQIEVEKVSRYHKPAFGSITHMYNINNESGKVNINSTDNSVNFTLSENDEQLFETLKQLAASLENSDEIVSEIEEMRITAGKPTFAQKYNAFIQSIANHMTIFAPFIPTLSTFLAKK</sequence>
<evidence type="ECO:0000313" key="2">
    <source>
        <dbReference type="Proteomes" id="UP001310386"/>
    </source>
</evidence>
<protein>
    <submittedName>
        <fullName evidence="1">Uncharacterized protein</fullName>
    </submittedName>
</protein>
<gene>
    <name evidence="1" type="ORF">VF724_20145</name>
</gene>
<keyword evidence="2" id="KW-1185">Reference proteome</keyword>
<dbReference type="Proteomes" id="UP001310386">
    <property type="component" value="Unassembled WGS sequence"/>
</dbReference>
<dbReference type="RefSeq" id="WP_371756055.1">
    <property type="nucleotide sequence ID" value="NZ_JAYJLD010000059.1"/>
</dbReference>
<proteinExistence type="predicted"/>
<accession>A0ABU5ZN42</accession>
<name>A0ABU5ZN42_9BACL</name>
<reference evidence="1" key="1">
    <citation type="submission" date="2023-12" db="EMBL/GenBank/DDBJ databases">
        <title>Fervidustalea candida gen. nov., sp. nov., a novel member of the family Paenibacillaceae isolated from a geothermal area.</title>
        <authorList>
            <person name="Li W.-J."/>
            <person name="Jiao J.-Y."/>
            <person name="Chen Y."/>
        </authorList>
    </citation>
    <scope>NUCLEOTIDE SEQUENCE</scope>
    <source>
        <strain evidence="1">SYSU GA230002</strain>
    </source>
</reference>
<dbReference type="EMBL" id="JAYJLD010000059">
    <property type="protein sequence ID" value="MEB3103931.1"/>
    <property type="molecule type" value="Genomic_DNA"/>
</dbReference>
<organism evidence="1 2">
    <name type="scientific">Ferviditalea candida</name>
    <dbReference type="NCBI Taxonomy" id="3108399"/>
    <lineage>
        <taxon>Bacteria</taxon>
        <taxon>Bacillati</taxon>
        <taxon>Bacillota</taxon>
        <taxon>Bacilli</taxon>
        <taxon>Bacillales</taxon>
        <taxon>Paenibacillaceae</taxon>
        <taxon>Ferviditalea</taxon>
    </lineage>
</organism>
<evidence type="ECO:0000313" key="1">
    <source>
        <dbReference type="EMBL" id="MEB3103931.1"/>
    </source>
</evidence>
<comment type="caution">
    <text evidence="1">The sequence shown here is derived from an EMBL/GenBank/DDBJ whole genome shotgun (WGS) entry which is preliminary data.</text>
</comment>